<dbReference type="NCBIfam" id="TIGR01783">
    <property type="entry name" value="TonB-siderophor"/>
    <property type="match status" value="1"/>
</dbReference>
<dbReference type="PROSITE" id="PS52016">
    <property type="entry name" value="TONB_DEPENDENT_REC_3"/>
    <property type="match status" value="1"/>
</dbReference>
<keyword evidence="19" id="KW-1185">Reference proteome</keyword>
<evidence type="ECO:0000259" key="17">
    <source>
        <dbReference type="Pfam" id="PF07715"/>
    </source>
</evidence>
<keyword evidence="6 14" id="KW-0812">Transmembrane</keyword>
<feature type="domain" description="TonB-dependent receptor plug" evidence="17">
    <location>
        <begin position="136"/>
        <end position="229"/>
    </location>
</feature>
<keyword evidence="10 15" id="KW-0798">TonB box</keyword>
<dbReference type="EMBL" id="JAPMUA010000006">
    <property type="protein sequence ID" value="MDG3587273.1"/>
    <property type="molecule type" value="Genomic_DNA"/>
</dbReference>
<dbReference type="SUPFAM" id="SSF49464">
    <property type="entry name" value="Carboxypeptidase regulatory domain-like"/>
    <property type="match status" value="1"/>
</dbReference>
<evidence type="ECO:0000313" key="18">
    <source>
        <dbReference type="EMBL" id="MDG3587273.1"/>
    </source>
</evidence>
<comment type="subcellular location">
    <subcellularLocation>
        <location evidence="1 14">Cell outer membrane</location>
        <topology evidence="1 14">Multi-pass membrane protein</topology>
    </subcellularLocation>
</comment>
<evidence type="ECO:0000313" key="19">
    <source>
        <dbReference type="Proteomes" id="UP001153642"/>
    </source>
</evidence>
<reference evidence="18" key="1">
    <citation type="submission" date="2022-11" db="EMBL/GenBank/DDBJ databases">
        <title>High-quality draft genome sequence of Galbibacter sp. strain CMA-7.</title>
        <authorList>
            <person name="Wei L."/>
            <person name="Dong C."/>
            <person name="Shao Z."/>
        </authorList>
    </citation>
    <scope>NUCLEOTIDE SEQUENCE</scope>
    <source>
        <strain evidence="18">CMA-7</strain>
    </source>
</reference>
<keyword evidence="3 14" id="KW-0813">Transport</keyword>
<organism evidence="18 19">
    <name type="scientific">Galbibacter pacificus</name>
    <dbReference type="NCBI Taxonomy" id="2996052"/>
    <lineage>
        <taxon>Bacteria</taxon>
        <taxon>Pseudomonadati</taxon>
        <taxon>Bacteroidota</taxon>
        <taxon>Flavobacteriia</taxon>
        <taxon>Flavobacteriales</taxon>
        <taxon>Flavobacteriaceae</taxon>
        <taxon>Galbibacter</taxon>
    </lineage>
</organism>
<keyword evidence="7" id="KW-0732">Signal</keyword>
<dbReference type="PROSITE" id="PS01156">
    <property type="entry name" value="TONB_DEPENDENT_REC_2"/>
    <property type="match status" value="1"/>
</dbReference>
<dbReference type="InterPro" id="IPR000531">
    <property type="entry name" value="Beta-barrel_TonB"/>
</dbReference>
<dbReference type="Gene3D" id="2.60.40.1120">
    <property type="entry name" value="Carboxypeptidase-like, regulatory domain"/>
    <property type="match status" value="1"/>
</dbReference>
<evidence type="ECO:0000256" key="13">
    <source>
        <dbReference type="ARBA" id="ARBA00023237"/>
    </source>
</evidence>
<dbReference type="Gene3D" id="2.40.170.20">
    <property type="entry name" value="TonB-dependent receptor, beta-barrel domain"/>
    <property type="match status" value="1"/>
</dbReference>
<evidence type="ECO:0000256" key="14">
    <source>
        <dbReference type="PROSITE-ProRule" id="PRU01360"/>
    </source>
</evidence>
<name>A0ABT6FVH4_9FLAO</name>
<dbReference type="InterPro" id="IPR012910">
    <property type="entry name" value="Plug_dom"/>
</dbReference>
<dbReference type="InterPro" id="IPR010917">
    <property type="entry name" value="TonB_rcpt_CS"/>
</dbReference>
<evidence type="ECO:0000256" key="12">
    <source>
        <dbReference type="ARBA" id="ARBA00023170"/>
    </source>
</evidence>
<proteinExistence type="inferred from homology"/>
<dbReference type="InterPro" id="IPR039426">
    <property type="entry name" value="TonB-dep_rcpt-like"/>
</dbReference>
<dbReference type="Pfam" id="PF07715">
    <property type="entry name" value="Plug"/>
    <property type="match status" value="1"/>
</dbReference>
<keyword evidence="4 14" id="KW-1134">Transmembrane beta strand</keyword>
<gene>
    <name evidence="18" type="ORF">OSR52_15490</name>
</gene>
<dbReference type="SUPFAM" id="SSF56935">
    <property type="entry name" value="Porins"/>
    <property type="match status" value="1"/>
</dbReference>
<dbReference type="InterPro" id="IPR036942">
    <property type="entry name" value="Beta-barrel_TonB_sf"/>
</dbReference>
<keyword evidence="12 18" id="KW-0675">Receptor</keyword>
<evidence type="ECO:0000256" key="4">
    <source>
        <dbReference type="ARBA" id="ARBA00022452"/>
    </source>
</evidence>
<dbReference type="InterPro" id="IPR008969">
    <property type="entry name" value="CarboxyPept-like_regulatory"/>
</dbReference>
<dbReference type="Proteomes" id="UP001153642">
    <property type="component" value="Unassembled WGS sequence"/>
</dbReference>
<evidence type="ECO:0000256" key="7">
    <source>
        <dbReference type="ARBA" id="ARBA00022729"/>
    </source>
</evidence>
<comment type="caution">
    <text evidence="18">The sequence shown here is derived from an EMBL/GenBank/DDBJ whole genome shotgun (WGS) entry which is preliminary data.</text>
</comment>
<evidence type="ECO:0000256" key="5">
    <source>
        <dbReference type="ARBA" id="ARBA00022496"/>
    </source>
</evidence>
<dbReference type="RefSeq" id="WP_277901016.1">
    <property type="nucleotide sequence ID" value="NZ_JAPMUA010000006.1"/>
</dbReference>
<dbReference type="PANTHER" id="PTHR32552:SF68">
    <property type="entry name" value="FERRICHROME OUTER MEMBRANE TRANSPORTER_PHAGE RECEPTOR"/>
    <property type="match status" value="1"/>
</dbReference>
<keyword evidence="5" id="KW-0410">Iron transport</keyword>
<feature type="domain" description="TonB-dependent receptor-like beta-barrel" evidence="16">
    <location>
        <begin position="321"/>
        <end position="794"/>
    </location>
</feature>
<sequence>MKNIFTAFLFLFSTLSIFGQNGSIKGKVISNQGYPISNANVLISGTNIGINTDISGDFQIDNLAPQTYKLKISYVGYKEKKIEAKVFSNQVTTVATIELKEVNESLDEVVLKANKTNKFYKPESTVVSKLPLKDLENPQVYNTIPSQLLSEQVVTNFDNALKNVPGLYKLWESTGRGADGSGYYSLRGFAVQPTMINGLPGLTNGTPDPANIESVEVIKGPSGTLYGSSLISYGGLININTKRPYFDKFGGNVSYTAGSYGLNRVTADVNTLLSTEKNIAVRINSAYHTQNSFQDAGFKKSFYIAPSLAYEVNDRLSFFINTEFYNGKNTNQTMLFLDRASELRVHNMDELGYNNNRSYTSNDLYVNNPTYSLQGEMRYKISDNWTSQTVFSRSNAKSDGYYSYLYEITNTVNQQAPINDGIILSRYTSKQNSETLGTDIQQNFIGEFNLGNFKNKMVAGLDFFNQKVINNGTGYGNQGYVYIGSNNEEFQAVLPALHEQSGTPMGTSYPDDSGVLTQAGADAGIAQLANPGAQYSESEQKIYSAYVSDVIYFMPELSAMASVRLDHFSNDAHDQTAFSPKFGLIYQPILDKVSVFANYMNGFTNVAPVTVITDGNQSTQTLDPEHANQFEFGTKLNLFNNKLAATISYYDIEVSNRALRIDIDADNYYYNQEGKQSSKGFETSITANPIEGLNIVAGYSYNDSNLEEGDAAFENRRPEGAGPQNLANLWASYRFQNISLKGFGVGFGGNYADENMIFNRNVLGTFTLPSYTIINASIFYETEDFGITLKLDNIANEEYYGGWSTINPQTPRTLSANFTYNF</sequence>
<keyword evidence="8" id="KW-0408">Iron</keyword>
<keyword evidence="13 14" id="KW-0998">Cell outer membrane</keyword>
<evidence type="ECO:0000256" key="1">
    <source>
        <dbReference type="ARBA" id="ARBA00004571"/>
    </source>
</evidence>
<protein>
    <submittedName>
        <fullName evidence="18">TonB-dependent receptor</fullName>
    </submittedName>
</protein>
<evidence type="ECO:0000259" key="16">
    <source>
        <dbReference type="Pfam" id="PF00593"/>
    </source>
</evidence>
<dbReference type="Gene3D" id="2.170.130.10">
    <property type="entry name" value="TonB-dependent receptor, plug domain"/>
    <property type="match status" value="1"/>
</dbReference>
<evidence type="ECO:0000256" key="9">
    <source>
        <dbReference type="ARBA" id="ARBA00023065"/>
    </source>
</evidence>
<dbReference type="Pfam" id="PF13715">
    <property type="entry name" value="CarbopepD_reg_2"/>
    <property type="match status" value="1"/>
</dbReference>
<keyword evidence="9" id="KW-0406">Ion transport</keyword>
<evidence type="ECO:0000256" key="15">
    <source>
        <dbReference type="RuleBase" id="RU003357"/>
    </source>
</evidence>
<evidence type="ECO:0000256" key="3">
    <source>
        <dbReference type="ARBA" id="ARBA00022448"/>
    </source>
</evidence>
<comment type="similarity">
    <text evidence="2 14 15">Belongs to the TonB-dependent receptor family.</text>
</comment>
<evidence type="ECO:0000256" key="2">
    <source>
        <dbReference type="ARBA" id="ARBA00009810"/>
    </source>
</evidence>
<dbReference type="Pfam" id="PF00593">
    <property type="entry name" value="TonB_dep_Rec_b-barrel"/>
    <property type="match status" value="1"/>
</dbReference>
<evidence type="ECO:0000256" key="6">
    <source>
        <dbReference type="ARBA" id="ARBA00022692"/>
    </source>
</evidence>
<dbReference type="InterPro" id="IPR010105">
    <property type="entry name" value="TonB_sidphr_rcpt"/>
</dbReference>
<dbReference type="InterPro" id="IPR037066">
    <property type="entry name" value="Plug_dom_sf"/>
</dbReference>
<evidence type="ECO:0000256" key="8">
    <source>
        <dbReference type="ARBA" id="ARBA00023004"/>
    </source>
</evidence>
<keyword evidence="11 14" id="KW-0472">Membrane</keyword>
<dbReference type="CDD" id="cd01347">
    <property type="entry name" value="ligand_gated_channel"/>
    <property type="match status" value="1"/>
</dbReference>
<accession>A0ABT6FVH4</accession>
<evidence type="ECO:0000256" key="11">
    <source>
        <dbReference type="ARBA" id="ARBA00023136"/>
    </source>
</evidence>
<dbReference type="PANTHER" id="PTHR32552">
    <property type="entry name" value="FERRICHROME IRON RECEPTOR-RELATED"/>
    <property type="match status" value="1"/>
</dbReference>
<evidence type="ECO:0000256" key="10">
    <source>
        <dbReference type="ARBA" id="ARBA00023077"/>
    </source>
</evidence>